<evidence type="ECO:0000256" key="1">
    <source>
        <dbReference type="SAM" id="MobiDB-lite"/>
    </source>
</evidence>
<dbReference type="EMBL" id="JBBPBM010000038">
    <property type="protein sequence ID" value="KAK8527343.1"/>
    <property type="molecule type" value="Genomic_DNA"/>
</dbReference>
<keyword evidence="2" id="KW-1133">Transmembrane helix</keyword>
<gene>
    <name evidence="3" type="ORF">V6N12_054561</name>
</gene>
<organism evidence="3 4">
    <name type="scientific">Hibiscus sabdariffa</name>
    <name type="common">roselle</name>
    <dbReference type="NCBI Taxonomy" id="183260"/>
    <lineage>
        <taxon>Eukaryota</taxon>
        <taxon>Viridiplantae</taxon>
        <taxon>Streptophyta</taxon>
        <taxon>Embryophyta</taxon>
        <taxon>Tracheophyta</taxon>
        <taxon>Spermatophyta</taxon>
        <taxon>Magnoliopsida</taxon>
        <taxon>eudicotyledons</taxon>
        <taxon>Gunneridae</taxon>
        <taxon>Pentapetalae</taxon>
        <taxon>rosids</taxon>
        <taxon>malvids</taxon>
        <taxon>Malvales</taxon>
        <taxon>Malvaceae</taxon>
        <taxon>Malvoideae</taxon>
        <taxon>Hibiscus</taxon>
    </lineage>
</organism>
<feature type="transmembrane region" description="Helical" evidence="2">
    <location>
        <begin position="241"/>
        <end position="268"/>
    </location>
</feature>
<reference evidence="3 4" key="1">
    <citation type="journal article" date="2024" name="G3 (Bethesda)">
        <title>Genome assembly of Hibiscus sabdariffa L. provides insights into metabolisms of medicinal natural products.</title>
        <authorList>
            <person name="Kim T."/>
        </authorList>
    </citation>
    <scope>NUCLEOTIDE SEQUENCE [LARGE SCALE GENOMIC DNA]</scope>
    <source>
        <strain evidence="3">TK-2024</strain>
        <tissue evidence="3">Old leaves</tissue>
    </source>
</reference>
<evidence type="ECO:0000313" key="4">
    <source>
        <dbReference type="Proteomes" id="UP001472677"/>
    </source>
</evidence>
<feature type="region of interest" description="Disordered" evidence="1">
    <location>
        <begin position="27"/>
        <end position="60"/>
    </location>
</feature>
<dbReference type="PANTHER" id="PTHR34379">
    <property type="entry name" value="OS07G0553800 PROTEIN"/>
    <property type="match status" value="1"/>
</dbReference>
<evidence type="ECO:0000256" key="2">
    <source>
        <dbReference type="SAM" id="Phobius"/>
    </source>
</evidence>
<feature type="compositionally biased region" description="Basic and acidic residues" evidence="1">
    <location>
        <begin position="43"/>
        <end position="52"/>
    </location>
</feature>
<dbReference type="InterPro" id="IPR040411">
    <property type="entry name" value="At5g23160-like"/>
</dbReference>
<evidence type="ECO:0000313" key="3">
    <source>
        <dbReference type="EMBL" id="KAK8527343.1"/>
    </source>
</evidence>
<accession>A0ABR2D0U5</accession>
<dbReference type="Proteomes" id="UP001472677">
    <property type="component" value="Unassembled WGS sequence"/>
</dbReference>
<feature type="compositionally biased region" description="Basic and acidic residues" evidence="1">
    <location>
        <begin position="105"/>
        <end position="115"/>
    </location>
</feature>
<sequence length="317" mass="34269">MKKISSSLSMCFLPFVSDKGLMVGKRSKASDVKQVLSPAKNRAGSDDKDKKAAGKSFGRKNRLGRRSLSRFVNAVFLETSLTKKMRSKKLGQKLHRIYNGDRFESKSEFNSESKPKKIATPTINGAPCEDIDQTTSRISSKVSSCLPKSSSSSSSSIMTASGRSSSSSIMTASGRSSSSSLMTSSGRSSSSLSRSSLMASSGRSSSSSLPCNSKPVLSEIVGNVKKLEKSGHGSDIAFCCFLLTSLLVLVIWGKVCAILCTSTVLVFANRWIKLVKQGSSDNITVNDRSLPEIDSRLCRKKIIMEGLLERNHSRNTY</sequence>
<feature type="region of interest" description="Disordered" evidence="1">
    <location>
        <begin position="105"/>
        <end position="211"/>
    </location>
</feature>
<proteinExistence type="predicted"/>
<keyword evidence="2" id="KW-0472">Membrane</keyword>
<keyword evidence="4" id="KW-1185">Reference proteome</keyword>
<keyword evidence="2" id="KW-0812">Transmembrane</keyword>
<feature type="compositionally biased region" description="Low complexity" evidence="1">
    <location>
        <begin position="149"/>
        <end position="209"/>
    </location>
</feature>
<dbReference type="PANTHER" id="PTHR34379:SF6">
    <property type="entry name" value="PROTEIN 3F"/>
    <property type="match status" value="1"/>
</dbReference>
<name>A0ABR2D0U5_9ROSI</name>
<feature type="compositionally biased region" description="Polar residues" evidence="1">
    <location>
        <begin position="133"/>
        <end position="148"/>
    </location>
</feature>
<comment type="caution">
    <text evidence="3">The sequence shown here is derived from an EMBL/GenBank/DDBJ whole genome shotgun (WGS) entry which is preliminary data.</text>
</comment>
<protein>
    <submittedName>
        <fullName evidence="3">Uncharacterized protein</fullName>
    </submittedName>
</protein>